<evidence type="ECO:0000313" key="1">
    <source>
        <dbReference type="EMBL" id="KAI8420112.1"/>
    </source>
</evidence>
<sequence length="192" mass="21255">MRRLRLAYCPSHTGRSEPSFGRRRRDVNGTLVITNDTAEAEPNDITIKTNDDKTEKSENSNGEAVYKVSFEDASVDKYLKEEVETPSHVRKMIENIQASSAAPALRPVTPGPRPTRPSLFSASHLHKPFSLSGLGRTFADVGEEAGSAGRLANAFDDGSEPIYTDPSLFERSRSLRSLHSLDLKPERRDHCS</sequence>
<organism evidence="1 2">
    <name type="scientific">Choristoneura fumiferana</name>
    <name type="common">Spruce budworm moth</name>
    <name type="synonym">Archips fumiferana</name>
    <dbReference type="NCBI Taxonomy" id="7141"/>
    <lineage>
        <taxon>Eukaryota</taxon>
        <taxon>Metazoa</taxon>
        <taxon>Ecdysozoa</taxon>
        <taxon>Arthropoda</taxon>
        <taxon>Hexapoda</taxon>
        <taxon>Insecta</taxon>
        <taxon>Pterygota</taxon>
        <taxon>Neoptera</taxon>
        <taxon>Endopterygota</taxon>
        <taxon>Lepidoptera</taxon>
        <taxon>Glossata</taxon>
        <taxon>Ditrysia</taxon>
        <taxon>Tortricoidea</taxon>
        <taxon>Tortricidae</taxon>
        <taxon>Tortricinae</taxon>
        <taxon>Choristoneura</taxon>
    </lineage>
</organism>
<dbReference type="EMBL" id="CM046114">
    <property type="protein sequence ID" value="KAI8420112.1"/>
    <property type="molecule type" value="Genomic_DNA"/>
</dbReference>
<evidence type="ECO:0000313" key="2">
    <source>
        <dbReference type="Proteomes" id="UP001064048"/>
    </source>
</evidence>
<proteinExistence type="predicted"/>
<reference evidence="1 2" key="1">
    <citation type="journal article" date="2022" name="Genome Biol. Evol.">
        <title>The Spruce Budworm Genome: Reconstructing the Evolutionary History of Antifreeze Proteins.</title>
        <authorList>
            <person name="Beliveau C."/>
            <person name="Gagne P."/>
            <person name="Picq S."/>
            <person name="Vernygora O."/>
            <person name="Keeling C.I."/>
            <person name="Pinkney K."/>
            <person name="Doucet D."/>
            <person name="Wen F."/>
            <person name="Johnston J.S."/>
            <person name="Maaroufi H."/>
            <person name="Boyle B."/>
            <person name="Laroche J."/>
            <person name="Dewar K."/>
            <person name="Juretic N."/>
            <person name="Blackburn G."/>
            <person name="Nisole A."/>
            <person name="Brunet B."/>
            <person name="Brandao M."/>
            <person name="Lumley L."/>
            <person name="Duan J."/>
            <person name="Quan G."/>
            <person name="Lucarotti C.J."/>
            <person name="Roe A.D."/>
            <person name="Sperling F.A.H."/>
            <person name="Levesque R.C."/>
            <person name="Cusson M."/>
        </authorList>
    </citation>
    <scope>NUCLEOTIDE SEQUENCE [LARGE SCALE GENOMIC DNA]</scope>
    <source>
        <strain evidence="1">Glfc:IPQL:Cfum</strain>
    </source>
</reference>
<keyword evidence="2" id="KW-1185">Reference proteome</keyword>
<accession>A0ACC0J7M9</accession>
<name>A0ACC0J7M9_CHOFU</name>
<comment type="caution">
    <text evidence="1">The sequence shown here is derived from an EMBL/GenBank/DDBJ whole genome shotgun (WGS) entry which is preliminary data.</text>
</comment>
<gene>
    <name evidence="1" type="ORF">MSG28_008694</name>
</gene>
<protein>
    <submittedName>
        <fullName evidence="1">Uncharacterized protein</fullName>
    </submittedName>
</protein>
<dbReference type="Proteomes" id="UP001064048">
    <property type="component" value="Chromosome 14"/>
</dbReference>